<keyword evidence="2" id="KW-1185">Reference proteome</keyword>
<dbReference type="Proteomes" id="UP000603640">
    <property type="component" value="Unassembled WGS sequence"/>
</dbReference>
<evidence type="ECO:0000313" key="2">
    <source>
        <dbReference type="Proteomes" id="UP000603640"/>
    </source>
</evidence>
<evidence type="ECO:0008006" key="3">
    <source>
        <dbReference type="Google" id="ProtNLM"/>
    </source>
</evidence>
<dbReference type="AlphaFoldDB" id="A0A923SHZ1"/>
<sequence>MPSDTIINDCSNILSIWGDSINWLSRIWVPKMTAMGLKQILHVSKANSFGFKIGEEMEKALNKQVNFSYFITREEAVQFLGENRPLTPSVTDPANEAKR</sequence>
<name>A0A923SHZ1_9BACT</name>
<evidence type="ECO:0000313" key="1">
    <source>
        <dbReference type="EMBL" id="MBC5992259.1"/>
    </source>
</evidence>
<proteinExistence type="predicted"/>
<dbReference type="RefSeq" id="WP_187066210.1">
    <property type="nucleotide sequence ID" value="NZ_JACRVF010000001.1"/>
</dbReference>
<comment type="caution">
    <text evidence="1">The sequence shown here is derived from an EMBL/GenBank/DDBJ whole genome shotgun (WGS) entry which is preliminary data.</text>
</comment>
<reference evidence="1" key="1">
    <citation type="submission" date="2020-08" db="EMBL/GenBank/DDBJ databases">
        <title>Pontibacter sp. SD6 16S ribosomal RNA gene Genome sequencing and assembly.</title>
        <authorList>
            <person name="Kang M."/>
        </authorList>
    </citation>
    <scope>NUCLEOTIDE SEQUENCE</scope>
    <source>
        <strain evidence="1">SD6</strain>
    </source>
</reference>
<dbReference type="EMBL" id="JACRVF010000001">
    <property type="protein sequence ID" value="MBC5992259.1"/>
    <property type="molecule type" value="Genomic_DNA"/>
</dbReference>
<gene>
    <name evidence="1" type="ORF">H8S84_05355</name>
</gene>
<accession>A0A923SHZ1</accession>
<protein>
    <recommendedName>
        <fullName evidence="3">STAS/SEC14 domain-containing protein</fullName>
    </recommendedName>
</protein>
<organism evidence="1 2">
    <name type="scientific">Pontibacter cellulosilyticus</name>
    <dbReference type="NCBI Taxonomy" id="1720253"/>
    <lineage>
        <taxon>Bacteria</taxon>
        <taxon>Pseudomonadati</taxon>
        <taxon>Bacteroidota</taxon>
        <taxon>Cytophagia</taxon>
        <taxon>Cytophagales</taxon>
        <taxon>Hymenobacteraceae</taxon>
        <taxon>Pontibacter</taxon>
    </lineage>
</organism>